<sequence length="1202" mass="134455">MLSVEELFKVCMLLSSAFAVAYYIRVSGLPKMLMNFLTIIFTLFYVCTIVKVSANQDCSCTEITEKYVYCYDGCHLANENDICCTPKDVLCEPCWNILLIWLGETCPDFCLSEDISEEDHRVPSDTRGTGLTTQRPMTEATMAAAQTTQNRNVQNSGVKSTTAVKSTTQKSLTTKASLLSNIGVAVKTPLTSASIKIGRSILEEDGPVFVKRSKYRHEMALNRRKRQAFDEKRDENQTETNVNLGACNIKDQLEPDLIELIRDDSSIRIYIYSRKETDNNGREYHCFLYDDICGNHSSLERIQSSKIIRPFYFNMDACKRFIKSHDPMLINVDSPNVKRVCVASTVRGQTIAPIMRIGSYALRAPNVCKLSPESMHQCTTSLSVRNGAVCLSARSVDKEMSSFQLNYHSFTDNIKFTGYLERCLSIVEVNQAAVHGSCNSDSYRFNIELTNDDVCFALYPDYWNKPTRAYCLFPRTFHFALTVFIIVLCFSIMRSMFVFIVSLIYFLFKSKVVDKFWGTVFTCSVCSVVLLPGQKKLHRCSNRCYKCGKYSKTTELGVTHAKTCTANEEESYINTHAKFEFWVRQIYNLVKIILLIMLTNVIVKVVNAQDLDDTGCKSIPDVTQMGAVRYTIDSSVIDKHCEADGSCKGTVVLSGTMRAQSKTVQSWSTTKIDDLPPFDVTIGVEKIREECILIPQYKVCDYVIMTDHAHSCIGSNKLWERMSGDYWGRSLRFKTVSGKTCRINRKTRGGIWKPYTHYKDNSADEHCNTCITTSWEAWACWNVRTDTPCEEVVMKQGCTYNADIVVIAGGKCNKKTVKVGGDVGDLQIQMLTNKPKSEGQIALLTNQKTLLKGPINKLGEYTTNYGSIQWMQCPNVLKPNETGEIHCDDGQSFTAQILPNEDTLCPNSQDIKTSHVKEFDCLKSTVTFRQCMVESVVSKDHLSDAGILKPMSGMISVEEVREDVGAFQFMLKLPNILTVKKRSKREITGFDPTGVRGLSCKCVGFENRVASSKCIITAVVSKAMNGLLECPSAAVYIPNGAIIMSPNVKEYMVHADVGKSRTVNCTLSEVPVECVIETDTYIPAFVSHNGVESPPSKQTGSIWDSILSFAVLAWRSAFSFFSSFWNILYLVLIIIAAIAIVMIYKALTGSSSPGSLNIKKFYKAVKASDEYYINSNGERIRAKPIPQGRTITNGSTVGGVNV</sequence>
<reference evidence="2" key="1">
    <citation type="journal article" date="2016" name="Nature">
        <title>Redefining the invertebrate RNA virosphere.</title>
        <authorList>
            <person name="Shi M."/>
            <person name="Lin X.D."/>
            <person name="Tian J.H."/>
            <person name="Chen L.J."/>
            <person name="Chen X."/>
            <person name="Li C.X."/>
            <person name="Qin X.C."/>
            <person name="Li J."/>
            <person name="Cao J.P."/>
            <person name="Eden J.S."/>
            <person name="Buchmann J."/>
            <person name="Wang W."/>
            <person name="Xu J."/>
            <person name="Holmes E.C."/>
            <person name="Zhang Y.Z."/>
        </authorList>
    </citation>
    <scope>NUCLEOTIDE SEQUENCE</scope>
    <source>
        <strain evidence="2">ZCM20815</strain>
    </source>
</reference>
<keyword evidence="1" id="KW-0812">Transmembrane</keyword>
<keyword evidence="1" id="KW-1133">Transmembrane helix</keyword>
<evidence type="ECO:0000313" key="2">
    <source>
        <dbReference type="EMBL" id="APG79362.1"/>
    </source>
</evidence>
<feature type="transmembrane region" description="Helical" evidence="1">
    <location>
        <begin position="6"/>
        <end position="24"/>
    </location>
</feature>
<protein>
    <submittedName>
        <fullName evidence="2">Putative glycoprotein</fullName>
    </submittedName>
</protein>
<feature type="transmembrane region" description="Helical" evidence="1">
    <location>
        <begin position="477"/>
        <end position="508"/>
    </location>
</feature>
<feature type="transmembrane region" description="Helical" evidence="1">
    <location>
        <begin position="1127"/>
        <end position="1147"/>
    </location>
</feature>
<feature type="transmembrane region" description="Helical" evidence="1">
    <location>
        <begin position="36"/>
        <end position="54"/>
    </location>
</feature>
<name>A0A1L3KPS2_9VIRU</name>
<keyword evidence="1" id="KW-0472">Membrane</keyword>
<organism evidence="2">
    <name type="scientific">Hubei orthoptera virus 2</name>
    <dbReference type="NCBI Taxonomy" id="1923010"/>
    <lineage>
        <taxon>Viruses</taxon>
        <taxon>Riboviria</taxon>
    </lineage>
</organism>
<proteinExistence type="predicted"/>
<evidence type="ECO:0000256" key="1">
    <source>
        <dbReference type="SAM" id="Phobius"/>
    </source>
</evidence>
<dbReference type="EMBL" id="KX884872">
    <property type="protein sequence ID" value="APG79362.1"/>
    <property type="molecule type" value="Genomic_RNA"/>
</dbReference>
<accession>A0A1L3KPS2</accession>